<dbReference type="AlphaFoldDB" id="A0A430KX77"/>
<dbReference type="EMBL" id="MIKF01001458">
    <property type="protein sequence ID" value="RTE67943.1"/>
    <property type="molecule type" value="Genomic_DNA"/>
</dbReference>
<organism evidence="1 2">
    <name type="scientific">Fusarium euwallaceae</name>
    <dbReference type="NCBI Taxonomy" id="1147111"/>
    <lineage>
        <taxon>Eukaryota</taxon>
        <taxon>Fungi</taxon>
        <taxon>Dikarya</taxon>
        <taxon>Ascomycota</taxon>
        <taxon>Pezizomycotina</taxon>
        <taxon>Sordariomycetes</taxon>
        <taxon>Hypocreomycetidae</taxon>
        <taxon>Hypocreales</taxon>
        <taxon>Nectriaceae</taxon>
        <taxon>Fusarium</taxon>
        <taxon>Fusarium solani species complex</taxon>
    </lineage>
</organism>
<name>A0A430KX77_9HYPO</name>
<feature type="non-terminal residue" evidence="1">
    <location>
        <position position="66"/>
    </location>
</feature>
<sequence>KEAAMADPCLSRDVNGQDGIVEPGLATCLEDLVLTPARAVCCWFHVNNDDPAREEVFWEHFYATSN</sequence>
<protein>
    <submittedName>
        <fullName evidence="1">Uncharacterized protein</fullName>
    </submittedName>
</protein>
<evidence type="ECO:0000313" key="1">
    <source>
        <dbReference type="EMBL" id="RTE67943.1"/>
    </source>
</evidence>
<accession>A0A430KX77</accession>
<proteinExistence type="predicted"/>
<dbReference type="Proteomes" id="UP000287124">
    <property type="component" value="Unassembled WGS sequence"/>
</dbReference>
<comment type="caution">
    <text evidence="1">The sequence shown here is derived from an EMBL/GenBank/DDBJ whole genome shotgun (WGS) entry which is preliminary data.</text>
</comment>
<gene>
    <name evidence="1" type="ORF">BHE90_017682</name>
</gene>
<reference evidence="1 2" key="1">
    <citation type="submission" date="2017-06" db="EMBL/GenBank/DDBJ databases">
        <title>Comparative genomic analysis of Ambrosia Fusariam Clade fungi.</title>
        <authorList>
            <person name="Stajich J.E."/>
            <person name="Carrillo J."/>
            <person name="Kijimoto T."/>
            <person name="Eskalen A."/>
            <person name="O'Donnell K."/>
            <person name="Kasson M."/>
        </authorList>
    </citation>
    <scope>NUCLEOTIDE SEQUENCE [LARGE SCALE GENOMIC DNA]</scope>
    <source>
        <strain evidence="1 2">UCR1854</strain>
    </source>
</reference>
<feature type="non-terminal residue" evidence="1">
    <location>
        <position position="1"/>
    </location>
</feature>
<keyword evidence="2" id="KW-1185">Reference proteome</keyword>
<evidence type="ECO:0000313" key="2">
    <source>
        <dbReference type="Proteomes" id="UP000287124"/>
    </source>
</evidence>